<dbReference type="Proteomes" id="UP000830671">
    <property type="component" value="Chromosome 3"/>
</dbReference>
<feature type="region of interest" description="Disordered" evidence="6">
    <location>
        <begin position="1059"/>
        <end position="1231"/>
    </location>
</feature>
<dbReference type="Pfam" id="PF07687">
    <property type="entry name" value="M20_dimer"/>
    <property type="match status" value="1"/>
</dbReference>
<keyword evidence="5" id="KW-0862">Zinc</keyword>
<gene>
    <name evidence="8" type="ORF">CLUP02_06744</name>
</gene>
<sequence length="1231" mass="133646">MDVNKVNRICPTKLFPRTNNLVTKGLFLLRNMAGYSKGIPQQEMNFVKSSIELLNHKDDEGILNFSTVSMKCAVTKPLTNEILTPKPPPMRMDRRRSYNCPPQSAMYINPSQSNADFLIVVHLRRDLRNRDCAYPTAVSGAIPAMNDKSIPTLISTGLGQAKPDLPRGTELRGINPLTCALASSAWAASYTESLLSLHKTLVEADSTTKSEALGTQALKGYLETNFTVELQTVEGTRQNVFAYPGTAREARVLVTSHFDTVPPNIPYSRSGDEIRGRGTSDAKGSVAAQIIAVEELLASGEIAEGDVALLYVVGEESGGDGMGAANELGLTWESVIFGEPTENTLVRAHKGVLGFNITADGVAGHSGYPEYGRSAIDLLVRALDKIQDTKLPWTEEFGNTTLNVGLIEGGVATNVIPESASGRASIRAATEDLQGIQDVLQKAVSEVTPEYVNLTFTGFGLPVSLDYDVEGFNTTVVNYYTDVPRLNGTHKRYLYGPGTILVAHSADERITVQDLELAVEDYKKLIIASLNSMAGFIINAPSVHRLTRLAPCNDPFVLRLPDWNLGAQQSPGPHWYDRLGGRDPAMAMASHVTAQLELSSAPSGCLTTASSSGTGRRPSTKLAPFESSTVTFIVPVSPPQASPSTPKSPNPYHRNNIQPRIASEIDTFQTRTIDSLEDQVVDAFRSLFNKDKNSGDGSRGLNDTPPDAYGIQSLPFADEIGKLTRSFSVITDEAGDDLRDIFNLTDEARGGGGGGGPETQSRGISHSDSFGGAKGFLSSAINVVQDHLEKNKGSGGGGQGFELDGLLGVLSNTVKDAARNPEEKARVISPEIKEKVGMKLREQHAPIAEQFTKIAREHIKRWLRGNTSTRDLGDGVKGEIEDQVKDLVKGLGGLFGNKKSSQEGSRGIGDRDGPEGEGERGGFSKVISDKLSTGLAKVHREVRLEFRKILGAIEKQLFELLPDAFQRPLEKILGGNPFDSQLDRDAGGHADRGFGDDIKVKLVNKIRALVRKVQETLRESILGVVNGGHRKFERESWVFVQNIVEQKVQKYLPKVKINVPDDIGNENVSVGAPTAGSQLGGEHHSGQPQSGNYAPPPSQQYGGQGSHQQSYNPPPSQEYRPEQHQQQQHQSHQEYRPDQNQPPSSYQQYHSDQYQGQGQNQNYGQSQNYNQNYNQNQGQGYGQGQGQNYGGNQGYGGNQSYGGNQGHESGQGYGGNQGYQQNQGYGENPRY</sequence>
<feature type="compositionally biased region" description="Polar residues" evidence="6">
    <location>
        <begin position="758"/>
        <end position="768"/>
    </location>
</feature>
<accession>A0A9Q8SQ89</accession>
<feature type="compositionally biased region" description="Gly residues" evidence="6">
    <location>
        <begin position="1179"/>
        <end position="1217"/>
    </location>
</feature>
<feature type="domain" description="Peptidase M20 dimerisation" evidence="7">
    <location>
        <begin position="348"/>
        <end position="451"/>
    </location>
</feature>
<feature type="region of interest" description="Disordered" evidence="6">
    <location>
        <begin position="745"/>
        <end position="768"/>
    </location>
</feature>
<dbReference type="GO" id="GO:0016787">
    <property type="term" value="F:hydrolase activity"/>
    <property type="evidence" value="ECO:0007669"/>
    <property type="project" value="UniProtKB-KW"/>
</dbReference>
<comment type="cofactor">
    <cofactor evidence="1">
        <name>Zn(2+)</name>
        <dbReference type="ChEBI" id="CHEBI:29105"/>
    </cofactor>
</comment>
<dbReference type="InterPro" id="IPR011650">
    <property type="entry name" value="Peptidase_M20_dimer"/>
</dbReference>
<dbReference type="GeneID" id="73340751"/>
<dbReference type="EMBL" id="CP019475">
    <property type="protein sequence ID" value="UQC81258.1"/>
    <property type="molecule type" value="Genomic_DNA"/>
</dbReference>
<organism evidence="8 9">
    <name type="scientific">Colletotrichum lupini</name>
    <dbReference type="NCBI Taxonomy" id="145971"/>
    <lineage>
        <taxon>Eukaryota</taxon>
        <taxon>Fungi</taxon>
        <taxon>Dikarya</taxon>
        <taxon>Ascomycota</taxon>
        <taxon>Pezizomycotina</taxon>
        <taxon>Sordariomycetes</taxon>
        <taxon>Hypocreomycetidae</taxon>
        <taxon>Glomerellales</taxon>
        <taxon>Glomerellaceae</taxon>
        <taxon>Colletotrichum</taxon>
        <taxon>Colletotrichum acutatum species complex</taxon>
    </lineage>
</organism>
<dbReference type="KEGG" id="clup:CLUP02_06744"/>
<evidence type="ECO:0000256" key="6">
    <source>
        <dbReference type="SAM" id="MobiDB-lite"/>
    </source>
</evidence>
<comment type="similarity">
    <text evidence="2">Belongs to the peptidase M20A family.</text>
</comment>
<evidence type="ECO:0000313" key="8">
    <source>
        <dbReference type="EMBL" id="UQC81258.1"/>
    </source>
</evidence>
<dbReference type="SUPFAM" id="SSF55031">
    <property type="entry name" value="Bacterial exopeptidase dimerisation domain"/>
    <property type="match status" value="1"/>
</dbReference>
<evidence type="ECO:0000256" key="3">
    <source>
        <dbReference type="ARBA" id="ARBA00022723"/>
    </source>
</evidence>
<feature type="compositionally biased region" description="Low complexity" evidence="6">
    <location>
        <begin position="1138"/>
        <end position="1178"/>
    </location>
</feature>
<dbReference type="CDD" id="cd05652">
    <property type="entry name" value="M20_ArgE_DapE-like_fungal"/>
    <property type="match status" value="1"/>
</dbReference>
<evidence type="ECO:0000256" key="2">
    <source>
        <dbReference type="ARBA" id="ARBA00006247"/>
    </source>
</evidence>
<dbReference type="RefSeq" id="XP_049142884.1">
    <property type="nucleotide sequence ID" value="XM_049285741.1"/>
</dbReference>
<dbReference type="AlphaFoldDB" id="A0A9Q8SQ89"/>
<dbReference type="Gene3D" id="3.30.70.360">
    <property type="match status" value="1"/>
</dbReference>
<keyword evidence="9" id="KW-1185">Reference proteome</keyword>
<dbReference type="PANTHER" id="PTHR43808">
    <property type="entry name" value="ACETYLORNITHINE DEACETYLASE"/>
    <property type="match status" value="1"/>
</dbReference>
<protein>
    <recommendedName>
        <fullName evidence="7">Peptidase M20 dimerisation domain-containing protein</fullName>
    </recommendedName>
</protein>
<feature type="compositionally biased region" description="Pro residues" evidence="6">
    <location>
        <begin position="636"/>
        <end position="649"/>
    </location>
</feature>
<dbReference type="SUPFAM" id="SSF53187">
    <property type="entry name" value="Zn-dependent exopeptidases"/>
    <property type="match status" value="1"/>
</dbReference>
<feature type="region of interest" description="Disordered" evidence="6">
    <location>
        <begin position="895"/>
        <end position="924"/>
    </location>
</feature>
<dbReference type="InterPro" id="IPR050072">
    <property type="entry name" value="Peptidase_M20A"/>
</dbReference>
<keyword evidence="4" id="KW-0378">Hydrolase</keyword>
<dbReference type="PANTHER" id="PTHR43808:SF8">
    <property type="entry name" value="PEPTIDASE M20 DIMERISATION DOMAIN-CONTAINING PROTEIN"/>
    <property type="match status" value="1"/>
</dbReference>
<proteinExistence type="inferred from homology"/>
<evidence type="ECO:0000313" key="9">
    <source>
        <dbReference type="Proteomes" id="UP000830671"/>
    </source>
</evidence>
<name>A0A9Q8SQ89_9PEZI</name>
<feature type="region of interest" description="Disordered" evidence="6">
    <location>
        <begin position="603"/>
        <end position="622"/>
    </location>
</feature>
<dbReference type="GO" id="GO:0046872">
    <property type="term" value="F:metal ion binding"/>
    <property type="evidence" value="ECO:0007669"/>
    <property type="project" value="UniProtKB-KW"/>
</dbReference>
<dbReference type="InterPro" id="IPR036264">
    <property type="entry name" value="Bact_exopeptidase_dim_dom"/>
</dbReference>
<evidence type="ECO:0000256" key="5">
    <source>
        <dbReference type="ARBA" id="ARBA00022833"/>
    </source>
</evidence>
<dbReference type="InterPro" id="IPR002933">
    <property type="entry name" value="Peptidase_M20"/>
</dbReference>
<feature type="compositionally biased region" description="Polar residues" evidence="6">
    <location>
        <begin position="603"/>
        <end position="614"/>
    </location>
</feature>
<keyword evidence="3" id="KW-0479">Metal-binding</keyword>
<evidence type="ECO:0000259" key="7">
    <source>
        <dbReference type="Pfam" id="PF07687"/>
    </source>
</evidence>
<evidence type="ECO:0000256" key="1">
    <source>
        <dbReference type="ARBA" id="ARBA00001947"/>
    </source>
</evidence>
<evidence type="ECO:0000256" key="4">
    <source>
        <dbReference type="ARBA" id="ARBA00022801"/>
    </source>
</evidence>
<feature type="compositionally biased region" description="Low complexity" evidence="6">
    <location>
        <begin position="1218"/>
        <end position="1231"/>
    </location>
</feature>
<feature type="compositionally biased region" description="Basic and acidic residues" evidence="6">
    <location>
        <begin position="908"/>
        <end position="922"/>
    </location>
</feature>
<dbReference type="Pfam" id="PF01546">
    <property type="entry name" value="Peptidase_M20"/>
    <property type="match status" value="1"/>
</dbReference>
<feature type="region of interest" description="Disordered" evidence="6">
    <location>
        <begin position="635"/>
        <end position="655"/>
    </location>
</feature>
<dbReference type="Gene3D" id="3.40.630.10">
    <property type="entry name" value="Zn peptidases"/>
    <property type="match status" value="1"/>
</dbReference>
<reference evidence="8" key="1">
    <citation type="journal article" date="2021" name="Mol. Plant Microbe Interact.">
        <title>Complete Genome Sequence of the Plant-Pathogenic Fungus Colletotrichum lupini.</title>
        <authorList>
            <person name="Baroncelli R."/>
            <person name="Pensec F."/>
            <person name="Da Lio D."/>
            <person name="Boufleur T."/>
            <person name="Vicente I."/>
            <person name="Sarrocco S."/>
            <person name="Picot A."/>
            <person name="Baraldi E."/>
            <person name="Sukno S."/>
            <person name="Thon M."/>
            <person name="Le Floch G."/>
        </authorList>
    </citation>
    <scope>NUCLEOTIDE SEQUENCE</scope>
    <source>
        <strain evidence="8">IMI 504893</strain>
    </source>
</reference>